<dbReference type="Proteomes" id="UP000708208">
    <property type="component" value="Unassembled WGS sequence"/>
</dbReference>
<feature type="domain" description="UBA" evidence="2">
    <location>
        <begin position="98"/>
        <end position="138"/>
    </location>
</feature>
<dbReference type="EMBL" id="CAJVCH010524908">
    <property type="protein sequence ID" value="CAG7821938.1"/>
    <property type="molecule type" value="Genomic_DNA"/>
</dbReference>
<comment type="caution">
    <text evidence="3">The sequence shown here is derived from an EMBL/GenBank/DDBJ whole genome shotgun (WGS) entry which is preliminary data.</text>
</comment>
<accession>A0A8J2PG80</accession>
<feature type="region of interest" description="Disordered" evidence="1">
    <location>
        <begin position="1"/>
        <end position="66"/>
    </location>
</feature>
<dbReference type="PROSITE" id="PS50030">
    <property type="entry name" value="UBA"/>
    <property type="match status" value="1"/>
</dbReference>
<evidence type="ECO:0000313" key="4">
    <source>
        <dbReference type="Proteomes" id="UP000708208"/>
    </source>
</evidence>
<sequence length="172" mass="18129">MVTFEFDGNDSSVSGLSGRLEVEGPNYENTRPGDVSLKRAINQRESQSSSSSNNSSGQMDGGVGGSNLALASTTKKIVCSSSMLPDSSFGDESTSYENLNMDYISRLTGEGFSQELVIRALGITRNDIDMARDILHEFGTRTTTLSTTPTPTCSSSSSAAASSKAKKAPTMS</sequence>
<proteinExistence type="predicted"/>
<dbReference type="OrthoDB" id="7237699at2759"/>
<reference evidence="3" key="1">
    <citation type="submission" date="2021-06" db="EMBL/GenBank/DDBJ databases">
        <authorList>
            <person name="Hodson N. C."/>
            <person name="Mongue J. A."/>
            <person name="Jaron S. K."/>
        </authorList>
    </citation>
    <scope>NUCLEOTIDE SEQUENCE</scope>
</reference>
<feature type="region of interest" description="Disordered" evidence="1">
    <location>
        <begin position="142"/>
        <end position="172"/>
    </location>
</feature>
<feature type="compositionally biased region" description="Low complexity" evidence="1">
    <location>
        <begin position="46"/>
        <end position="56"/>
    </location>
</feature>
<evidence type="ECO:0000259" key="2">
    <source>
        <dbReference type="PROSITE" id="PS50030"/>
    </source>
</evidence>
<dbReference type="CDD" id="cd14318">
    <property type="entry name" value="UBA_Cbl_like"/>
    <property type="match status" value="1"/>
</dbReference>
<dbReference type="AlphaFoldDB" id="A0A8J2PG80"/>
<gene>
    <name evidence="3" type="ORF">AFUS01_LOCUS32240</name>
</gene>
<protein>
    <recommendedName>
        <fullName evidence="2">UBA domain-containing protein</fullName>
    </recommendedName>
</protein>
<evidence type="ECO:0000313" key="3">
    <source>
        <dbReference type="EMBL" id="CAG7821938.1"/>
    </source>
</evidence>
<organism evidence="3 4">
    <name type="scientific">Allacma fusca</name>
    <dbReference type="NCBI Taxonomy" id="39272"/>
    <lineage>
        <taxon>Eukaryota</taxon>
        <taxon>Metazoa</taxon>
        <taxon>Ecdysozoa</taxon>
        <taxon>Arthropoda</taxon>
        <taxon>Hexapoda</taxon>
        <taxon>Collembola</taxon>
        <taxon>Symphypleona</taxon>
        <taxon>Sminthuridae</taxon>
        <taxon>Allacma</taxon>
    </lineage>
</organism>
<name>A0A8J2PG80_9HEXA</name>
<evidence type="ECO:0000256" key="1">
    <source>
        <dbReference type="SAM" id="MobiDB-lite"/>
    </source>
</evidence>
<dbReference type="InterPro" id="IPR015940">
    <property type="entry name" value="UBA"/>
</dbReference>
<keyword evidence="4" id="KW-1185">Reference proteome</keyword>